<comment type="caution">
    <text evidence="1">The sequence shown here is derived from an EMBL/GenBank/DDBJ whole genome shotgun (WGS) entry which is preliminary data.</text>
</comment>
<dbReference type="SUPFAM" id="SSF56112">
    <property type="entry name" value="Protein kinase-like (PK-like)"/>
    <property type="match status" value="1"/>
</dbReference>
<organism evidence="1 2">
    <name type="scientific">Limnofasciculus baicalensis BBK-W-15</name>
    <dbReference type="NCBI Taxonomy" id="2699891"/>
    <lineage>
        <taxon>Bacteria</taxon>
        <taxon>Bacillati</taxon>
        <taxon>Cyanobacteriota</taxon>
        <taxon>Cyanophyceae</taxon>
        <taxon>Coleofasciculales</taxon>
        <taxon>Coleofasciculaceae</taxon>
        <taxon>Limnofasciculus</taxon>
        <taxon>Limnofasciculus baicalensis</taxon>
    </lineage>
</organism>
<proteinExistence type="predicted"/>
<sequence length="86" mass="9480">MSNLPDFSAAGYRVIRELGRNSAGGRVVYLAQTLGNPEDSVVIKQFQFATGSNWSGFKAIEREIQVLVGLNHQGIPRYLGSLRISR</sequence>
<gene>
    <name evidence="1" type="ORF">NJ959_20240</name>
</gene>
<name>A0AAE3GU57_9CYAN</name>
<dbReference type="RefSeq" id="WP_254013512.1">
    <property type="nucleotide sequence ID" value="NZ_JAMZMM010000237.1"/>
</dbReference>
<accession>A0AAE3GU57</accession>
<dbReference type="EMBL" id="JAMZMM010000237">
    <property type="protein sequence ID" value="MCP2730760.1"/>
    <property type="molecule type" value="Genomic_DNA"/>
</dbReference>
<evidence type="ECO:0000313" key="2">
    <source>
        <dbReference type="Proteomes" id="UP001204953"/>
    </source>
</evidence>
<dbReference type="InterPro" id="IPR011009">
    <property type="entry name" value="Kinase-like_dom_sf"/>
</dbReference>
<evidence type="ECO:0008006" key="3">
    <source>
        <dbReference type="Google" id="ProtNLM"/>
    </source>
</evidence>
<dbReference type="AlphaFoldDB" id="A0AAE3GU57"/>
<keyword evidence="2" id="KW-1185">Reference proteome</keyword>
<dbReference type="Proteomes" id="UP001204953">
    <property type="component" value="Unassembled WGS sequence"/>
</dbReference>
<dbReference type="Gene3D" id="3.30.200.20">
    <property type="entry name" value="Phosphorylase Kinase, domain 1"/>
    <property type="match status" value="1"/>
</dbReference>
<protein>
    <recommendedName>
        <fullName evidence="3">Protein kinase domain-containing protein</fullName>
    </recommendedName>
</protein>
<reference evidence="1" key="1">
    <citation type="submission" date="2022-06" db="EMBL/GenBank/DDBJ databases">
        <title>New cyanobacteria of genus Symplocastrum in benthos of Lake Baikal.</title>
        <authorList>
            <person name="Sorokovikova E."/>
            <person name="Tikhonova I."/>
            <person name="Krasnopeev A."/>
            <person name="Evseev P."/>
            <person name="Gladkikh A."/>
            <person name="Belykh O."/>
        </authorList>
    </citation>
    <scope>NUCLEOTIDE SEQUENCE</scope>
    <source>
        <strain evidence="1">BBK-W-15</strain>
    </source>
</reference>
<evidence type="ECO:0000313" key="1">
    <source>
        <dbReference type="EMBL" id="MCP2730760.1"/>
    </source>
</evidence>